<keyword evidence="1" id="KW-0238">DNA-binding</keyword>
<dbReference type="InterPro" id="IPR039420">
    <property type="entry name" value="WalR-like"/>
</dbReference>
<reference evidence="5 6" key="1">
    <citation type="submission" date="2019-02" db="EMBL/GenBank/DDBJ databases">
        <title>Deep-cultivation of Planctomycetes and their phenomic and genomic characterization uncovers novel biology.</title>
        <authorList>
            <person name="Wiegand S."/>
            <person name="Jogler M."/>
            <person name="Boedeker C."/>
            <person name="Pinto D."/>
            <person name="Vollmers J."/>
            <person name="Rivas-Marin E."/>
            <person name="Kohn T."/>
            <person name="Peeters S.H."/>
            <person name="Heuer A."/>
            <person name="Rast P."/>
            <person name="Oberbeckmann S."/>
            <person name="Bunk B."/>
            <person name="Jeske O."/>
            <person name="Meyerdierks A."/>
            <person name="Storesund J.E."/>
            <person name="Kallscheuer N."/>
            <person name="Luecker S."/>
            <person name="Lage O.M."/>
            <person name="Pohl T."/>
            <person name="Merkel B.J."/>
            <person name="Hornburger P."/>
            <person name="Mueller R.-W."/>
            <person name="Bruemmer F."/>
            <person name="Labrenz M."/>
            <person name="Spormann A.M."/>
            <person name="Op Den Camp H."/>
            <person name="Overmann J."/>
            <person name="Amann R."/>
            <person name="Jetten M.S.M."/>
            <person name="Mascher T."/>
            <person name="Medema M.H."/>
            <person name="Devos D.P."/>
            <person name="Kaster A.-K."/>
            <person name="Ovreas L."/>
            <person name="Rohde M."/>
            <person name="Galperin M.Y."/>
            <person name="Jogler C."/>
        </authorList>
    </citation>
    <scope>NUCLEOTIDE SEQUENCE [LARGE SCALE GENOMIC DNA]</scope>
    <source>
        <strain evidence="5 6">Pla22</strain>
    </source>
</reference>
<dbReference type="SUPFAM" id="SSF52172">
    <property type="entry name" value="CheY-like"/>
    <property type="match status" value="1"/>
</dbReference>
<feature type="domain" description="HTH luxR-type" evidence="3">
    <location>
        <begin position="144"/>
        <end position="209"/>
    </location>
</feature>
<dbReference type="Pfam" id="PF00072">
    <property type="entry name" value="Response_reg"/>
    <property type="match status" value="1"/>
</dbReference>
<dbReference type="InterPro" id="IPR036388">
    <property type="entry name" value="WH-like_DNA-bd_sf"/>
</dbReference>
<dbReference type="GO" id="GO:0000160">
    <property type="term" value="P:phosphorelay signal transduction system"/>
    <property type="evidence" value="ECO:0007669"/>
    <property type="project" value="InterPro"/>
</dbReference>
<organism evidence="5 6">
    <name type="scientific">Rubripirellula amarantea</name>
    <dbReference type="NCBI Taxonomy" id="2527999"/>
    <lineage>
        <taxon>Bacteria</taxon>
        <taxon>Pseudomonadati</taxon>
        <taxon>Planctomycetota</taxon>
        <taxon>Planctomycetia</taxon>
        <taxon>Pirellulales</taxon>
        <taxon>Pirellulaceae</taxon>
        <taxon>Rubripirellula</taxon>
    </lineage>
</organism>
<comment type="caution">
    <text evidence="5">The sequence shown here is derived from an EMBL/GenBank/DDBJ whole genome shotgun (WGS) entry which is preliminary data.</text>
</comment>
<dbReference type="EMBL" id="SJPI01000003">
    <property type="protein sequence ID" value="TWT49145.1"/>
    <property type="molecule type" value="Genomic_DNA"/>
</dbReference>
<dbReference type="PROSITE" id="PS50043">
    <property type="entry name" value="HTH_LUXR_2"/>
    <property type="match status" value="1"/>
</dbReference>
<dbReference type="PROSITE" id="PS50110">
    <property type="entry name" value="RESPONSE_REGULATORY"/>
    <property type="match status" value="1"/>
</dbReference>
<proteinExistence type="predicted"/>
<dbReference type="PANTHER" id="PTHR43214">
    <property type="entry name" value="TWO-COMPONENT RESPONSE REGULATOR"/>
    <property type="match status" value="1"/>
</dbReference>
<keyword evidence="2" id="KW-0597">Phosphoprotein</keyword>
<dbReference type="InterPro" id="IPR011006">
    <property type="entry name" value="CheY-like_superfamily"/>
</dbReference>
<dbReference type="GO" id="GO:0006355">
    <property type="term" value="P:regulation of DNA-templated transcription"/>
    <property type="evidence" value="ECO:0007669"/>
    <property type="project" value="InterPro"/>
</dbReference>
<evidence type="ECO:0000313" key="5">
    <source>
        <dbReference type="EMBL" id="TWT49145.1"/>
    </source>
</evidence>
<dbReference type="PRINTS" id="PR00038">
    <property type="entry name" value="HTHLUXR"/>
</dbReference>
<dbReference type="OrthoDB" id="259454at2"/>
<dbReference type="AlphaFoldDB" id="A0A5C5WGB3"/>
<accession>A0A5C5WGB3</accession>
<feature type="modified residue" description="4-aspartylphosphate" evidence="2">
    <location>
        <position position="54"/>
    </location>
</feature>
<gene>
    <name evidence="5" type="primary">degU</name>
    <name evidence="5" type="ORF">Pla22_43370</name>
</gene>
<keyword evidence="6" id="KW-1185">Reference proteome</keyword>
<evidence type="ECO:0000259" key="4">
    <source>
        <dbReference type="PROSITE" id="PS50110"/>
    </source>
</evidence>
<dbReference type="InterPro" id="IPR016032">
    <property type="entry name" value="Sig_transdc_resp-reg_C-effctor"/>
</dbReference>
<dbReference type="Gene3D" id="1.10.10.10">
    <property type="entry name" value="Winged helix-like DNA-binding domain superfamily/Winged helix DNA-binding domain"/>
    <property type="match status" value="1"/>
</dbReference>
<dbReference type="InterPro" id="IPR001789">
    <property type="entry name" value="Sig_transdc_resp-reg_receiver"/>
</dbReference>
<evidence type="ECO:0000256" key="1">
    <source>
        <dbReference type="ARBA" id="ARBA00023125"/>
    </source>
</evidence>
<sequence>MTARLLVIDDHEVARRGIAKLLSRPAYEIVGSVSNGKEAFEFLDSATVDAILLDVRMPDSSGLSVLEKIKDSYDTPVVIVSAYDNPTYVARAAALGAHDYIIKNGSNDSISSAISRAIAGSPLPEDSCLLKIQQAMRAEVDVASLPAELPLTSREAQVLRHIALGLSNKEIARSLAISVETVKEHVQNILRKIGANDRTDAAVRAVKLGLIE</sequence>
<dbReference type="CDD" id="cd06170">
    <property type="entry name" value="LuxR_C_like"/>
    <property type="match status" value="1"/>
</dbReference>
<evidence type="ECO:0000313" key="6">
    <source>
        <dbReference type="Proteomes" id="UP000316598"/>
    </source>
</evidence>
<dbReference type="GO" id="GO:0003677">
    <property type="term" value="F:DNA binding"/>
    <property type="evidence" value="ECO:0007669"/>
    <property type="project" value="UniProtKB-KW"/>
</dbReference>
<dbReference type="Gene3D" id="3.40.50.2300">
    <property type="match status" value="1"/>
</dbReference>
<dbReference type="Pfam" id="PF00196">
    <property type="entry name" value="GerE"/>
    <property type="match status" value="1"/>
</dbReference>
<feature type="domain" description="Response regulatory" evidence="4">
    <location>
        <begin position="4"/>
        <end position="118"/>
    </location>
</feature>
<dbReference type="SMART" id="SM00421">
    <property type="entry name" value="HTH_LUXR"/>
    <property type="match status" value="1"/>
</dbReference>
<protein>
    <submittedName>
        <fullName evidence="5">Transcriptional regulatory protein DegU</fullName>
    </submittedName>
</protein>
<dbReference type="Proteomes" id="UP000316598">
    <property type="component" value="Unassembled WGS sequence"/>
</dbReference>
<dbReference type="SUPFAM" id="SSF46894">
    <property type="entry name" value="C-terminal effector domain of the bipartite response regulators"/>
    <property type="match status" value="1"/>
</dbReference>
<dbReference type="SMART" id="SM00448">
    <property type="entry name" value="REC"/>
    <property type="match status" value="1"/>
</dbReference>
<dbReference type="PROSITE" id="PS00622">
    <property type="entry name" value="HTH_LUXR_1"/>
    <property type="match status" value="1"/>
</dbReference>
<dbReference type="InterPro" id="IPR000792">
    <property type="entry name" value="Tscrpt_reg_LuxR_C"/>
</dbReference>
<dbReference type="RefSeq" id="WP_146516709.1">
    <property type="nucleotide sequence ID" value="NZ_SJPI01000003.1"/>
</dbReference>
<evidence type="ECO:0000256" key="2">
    <source>
        <dbReference type="PROSITE-ProRule" id="PRU00169"/>
    </source>
</evidence>
<evidence type="ECO:0000259" key="3">
    <source>
        <dbReference type="PROSITE" id="PS50043"/>
    </source>
</evidence>
<name>A0A5C5WGB3_9BACT</name>